<organism evidence="1 2">
    <name type="scientific">Streptacidiphilus cavernicola</name>
    <dbReference type="NCBI Taxonomy" id="3342716"/>
    <lineage>
        <taxon>Bacteria</taxon>
        <taxon>Bacillati</taxon>
        <taxon>Actinomycetota</taxon>
        <taxon>Actinomycetes</taxon>
        <taxon>Kitasatosporales</taxon>
        <taxon>Streptomycetaceae</taxon>
        <taxon>Streptacidiphilus</taxon>
    </lineage>
</organism>
<gene>
    <name evidence="1" type="ORF">ACEZDE_32920</name>
</gene>
<accession>A0ABV6W5Y3</accession>
<evidence type="ECO:0000313" key="1">
    <source>
        <dbReference type="EMBL" id="MFC1421409.1"/>
    </source>
</evidence>
<dbReference type="RefSeq" id="WP_380544580.1">
    <property type="nucleotide sequence ID" value="NZ_JBHFAB010000040.1"/>
</dbReference>
<evidence type="ECO:0000313" key="2">
    <source>
        <dbReference type="Proteomes" id="UP001592531"/>
    </source>
</evidence>
<protein>
    <submittedName>
        <fullName evidence="1">Uncharacterized protein</fullName>
    </submittedName>
</protein>
<comment type="caution">
    <text evidence="1">The sequence shown here is derived from an EMBL/GenBank/DDBJ whole genome shotgun (WGS) entry which is preliminary data.</text>
</comment>
<sequence>MSDIRSRREIEIGIDRTIEETGIDLIEGEYAAAQTCLAPAT</sequence>
<proteinExistence type="predicted"/>
<name>A0ABV6W5Y3_9ACTN</name>
<keyword evidence="2" id="KW-1185">Reference proteome</keyword>
<reference evidence="1 2" key="1">
    <citation type="submission" date="2024-09" db="EMBL/GenBank/DDBJ databases">
        <authorList>
            <person name="Lee S.D."/>
        </authorList>
    </citation>
    <scope>NUCLEOTIDE SEQUENCE [LARGE SCALE GENOMIC DNA]</scope>
    <source>
        <strain evidence="1 2">N8-3</strain>
    </source>
</reference>
<dbReference type="Proteomes" id="UP001592531">
    <property type="component" value="Unassembled WGS sequence"/>
</dbReference>
<dbReference type="EMBL" id="JBHFAB010000040">
    <property type="protein sequence ID" value="MFC1421409.1"/>
    <property type="molecule type" value="Genomic_DNA"/>
</dbReference>